<dbReference type="InterPro" id="IPR011992">
    <property type="entry name" value="EF-hand-dom_pair"/>
</dbReference>
<dbReference type="PANTHER" id="PTHR23048">
    <property type="entry name" value="MYOSIN LIGHT CHAIN 1, 3"/>
    <property type="match status" value="1"/>
</dbReference>
<gene>
    <name evidence="4" type="ORF">CDL15_Pgr006510</name>
    <name evidence="5" type="ORF">CRG98_022288</name>
</gene>
<evidence type="ECO:0000259" key="3">
    <source>
        <dbReference type="PROSITE" id="PS50222"/>
    </source>
</evidence>
<keyword evidence="1" id="KW-0677">Repeat</keyword>
<dbReference type="InterPro" id="IPR002048">
    <property type="entry name" value="EF_hand_dom"/>
</dbReference>
<dbReference type="SMART" id="SM00054">
    <property type="entry name" value="EFh"/>
    <property type="match status" value="3"/>
</dbReference>
<dbReference type="Proteomes" id="UP000197138">
    <property type="component" value="Unassembled WGS sequence"/>
</dbReference>
<proteinExistence type="predicted"/>
<dbReference type="GO" id="GO:0016460">
    <property type="term" value="C:myosin II complex"/>
    <property type="evidence" value="ECO:0007669"/>
    <property type="project" value="TreeGrafter"/>
</dbReference>
<reference evidence="6" key="1">
    <citation type="journal article" date="2017" name="Plant J.">
        <title>The pomegranate (Punica granatum L.) genome and the genomics of punicalagin biosynthesis.</title>
        <authorList>
            <person name="Qin G."/>
            <person name="Xu C."/>
            <person name="Ming R."/>
            <person name="Tang H."/>
            <person name="Guyot R."/>
            <person name="Kramer E.M."/>
            <person name="Hu Y."/>
            <person name="Yi X."/>
            <person name="Qi Y."/>
            <person name="Xu X."/>
            <person name="Gao Z."/>
            <person name="Pan H."/>
            <person name="Jian J."/>
            <person name="Tian Y."/>
            <person name="Yue Z."/>
            <person name="Xu Y."/>
        </authorList>
    </citation>
    <scope>NUCLEOTIDE SEQUENCE [LARGE SCALE GENOMIC DNA]</scope>
    <source>
        <strain evidence="6">cv. Dabenzi</strain>
    </source>
</reference>
<evidence type="ECO:0000313" key="4">
    <source>
        <dbReference type="EMBL" id="OWM90189.1"/>
    </source>
</evidence>
<evidence type="ECO:0000313" key="6">
    <source>
        <dbReference type="Proteomes" id="UP000197138"/>
    </source>
</evidence>
<name>A0A218Y016_PUNGR</name>
<evidence type="ECO:0000256" key="2">
    <source>
        <dbReference type="ARBA" id="ARBA00022837"/>
    </source>
</evidence>
<dbReference type="FunFam" id="1.10.238.10:FF:000178">
    <property type="entry name" value="Calmodulin-2 A"/>
    <property type="match status" value="1"/>
</dbReference>
<feature type="domain" description="EF-hand" evidence="3">
    <location>
        <begin position="52"/>
        <end position="87"/>
    </location>
</feature>
<evidence type="ECO:0000256" key="1">
    <source>
        <dbReference type="ARBA" id="ARBA00022737"/>
    </source>
</evidence>
<dbReference type="PROSITE" id="PS00018">
    <property type="entry name" value="EF_HAND_1"/>
    <property type="match status" value="3"/>
</dbReference>
<keyword evidence="2" id="KW-0106">Calcium</keyword>
<dbReference type="SUPFAM" id="SSF47473">
    <property type="entry name" value="EF-hand"/>
    <property type="match status" value="1"/>
</dbReference>
<comment type="caution">
    <text evidence="4">The sequence shown here is derived from an EMBL/GenBank/DDBJ whole genome shotgun (WGS) entry which is preliminary data.</text>
</comment>
<dbReference type="PANTHER" id="PTHR23048:SF0">
    <property type="entry name" value="CALMODULIN LIKE 3"/>
    <property type="match status" value="1"/>
</dbReference>
<dbReference type="Gene3D" id="1.10.238.10">
    <property type="entry name" value="EF-hand"/>
    <property type="match status" value="2"/>
</dbReference>
<evidence type="ECO:0000313" key="5">
    <source>
        <dbReference type="EMBL" id="PKI57343.1"/>
    </source>
</evidence>
<dbReference type="STRING" id="22663.A0A218Y016"/>
<feature type="domain" description="EF-hand" evidence="3">
    <location>
        <begin position="125"/>
        <end position="158"/>
    </location>
</feature>
<dbReference type="CDD" id="cd00051">
    <property type="entry name" value="EFh"/>
    <property type="match status" value="2"/>
</dbReference>
<organism evidence="4 6">
    <name type="scientific">Punica granatum</name>
    <name type="common">Pomegranate</name>
    <dbReference type="NCBI Taxonomy" id="22663"/>
    <lineage>
        <taxon>Eukaryota</taxon>
        <taxon>Viridiplantae</taxon>
        <taxon>Streptophyta</taxon>
        <taxon>Embryophyta</taxon>
        <taxon>Tracheophyta</taxon>
        <taxon>Spermatophyta</taxon>
        <taxon>Magnoliopsida</taxon>
        <taxon>eudicotyledons</taxon>
        <taxon>Gunneridae</taxon>
        <taxon>Pentapetalae</taxon>
        <taxon>rosids</taxon>
        <taxon>malvids</taxon>
        <taxon>Myrtales</taxon>
        <taxon>Lythraceae</taxon>
        <taxon>Punica</taxon>
    </lineage>
</organism>
<feature type="domain" description="EF-hand" evidence="3">
    <location>
        <begin position="15"/>
        <end position="50"/>
    </location>
</feature>
<accession>A0A218Y016</accession>
<protein>
    <recommendedName>
        <fullName evidence="3">EF-hand domain-containing protein</fullName>
    </recommendedName>
</protein>
<dbReference type="PROSITE" id="PS50222">
    <property type="entry name" value="EF_HAND_2"/>
    <property type="match status" value="3"/>
</dbReference>
<dbReference type="InterPro" id="IPR050230">
    <property type="entry name" value="CALM/Myosin/TropC-like"/>
</dbReference>
<dbReference type="EMBL" id="MTKT01000553">
    <property type="protein sequence ID" value="OWM90189.1"/>
    <property type="molecule type" value="Genomic_DNA"/>
</dbReference>
<dbReference type="OrthoDB" id="26525at2759"/>
<dbReference type="GeneID" id="116188963"/>
<reference evidence="4" key="2">
    <citation type="submission" date="2017-06" db="EMBL/GenBank/DDBJ databases">
        <title>The pomegranate genome and the genomics of punicalagin biosynthesis.</title>
        <authorList>
            <person name="Xu C."/>
        </authorList>
    </citation>
    <scope>NUCLEOTIDE SEQUENCE [LARGE SCALE GENOMIC DNA]</scope>
    <source>
        <tissue evidence="4">Fresh leaf</tissue>
    </source>
</reference>
<evidence type="ECO:0000313" key="7">
    <source>
        <dbReference type="Proteomes" id="UP000233551"/>
    </source>
</evidence>
<dbReference type="EMBL" id="PGOL01001512">
    <property type="protein sequence ID" value="PKI57343.1"/>
    <property type="molecule type" value="Genomic_DNA"/>
</dbReference>
<dbReference type="AlphaFoldDB" id="A0A218Y016"/>
<dbReference type="Pfam" id="PF13499">
    <property type="entry name" value="EF-hand_7"/>
    <property type="match status" value="2"/>
</dbReference>
<dbReference type="GO" id="GO:0005509">
    <property type="term" value="F:calcium ion binding"/>
    <property type="evidence" value="ECO:0007669"/>
    <property type="project" value="InterPro"/>
</dbReference>
<sequence>MAQIGSLCSETETLSQVLSLIEAFRAFDGDDDGQITEAELGGILRSLGYSNSSDQDIRAMVEKGDKDHDGLLSLKEFLDMNTADLQLGELAGPLRTSFEALDMNGIEFVTGEELFEEMRNIGAELSLEDCQDIIASMDVDGDGAVGLEDFKLILNSLL</sequence>
<dbReference type="Proteomes" id="UP000233551">
    <property type="component" value="Unassembled WGS sequence"/>
</dbReference>
<keyword evidence="7" id="KW-1185">Reference proteome</keyword>
<dbReference type="InterPro" id="IPR018247">
    <property type="entry name" value="EF_Hand_1_Ca_BS"/>
</dbReference>
<reference evidence="5 7" key="3">
    <citation type="submission" date="2017-11" db="EMBL/GenBank/DDBJ databases">
        <title>De-novo sequencing of pomegranate (Punica granatum L.) genome.</title>
        <authorList>
            <person name="Akparov Z."/>
            <person name="Amiraslanov A."/>
            <person name="Hajiyeva S."/>
            <person name="Abbasov M."/>
            <person name="Kaur K."/>
            <person name="Hamwieh A."/>
            <person name="Solovyev V."/>
            <person name="Salamov A."/>
            <person name="Braich B."/>
            <person name="Kosarev P."/>
            <person name="Mahmoud A."/>
            <person name="Hajiyev E."/>
            <person name="Babayeva S."/>
            <person name="Izzatullayeva V."/>
            <person name="Mammadov A."/>
            <person name="Mammadov A."/>
            <person name="Sharifova S."/>
            <person name="Ojaghi J."/>
            <person name="Eynullazada K."/>
            <person name="Bayramov B."/>
            <person name="Abdulazimova A."/>
            <person name="Shahmuradov I."/>
        </authorList>
    </citation>
    <scope>NUCLEOTIDE SEQUENCE [LARGE SCALE GENOMIC DNA]</scope>
    <source>
        <strain evidence="5">AG2017</strain>
        <strain evidence="7">cv. AG2017</strain>
        <tissue evidence="5">Leaf</tissue>
    </source>
</reference>